<protein>
    <recommendedName>
        <fullName evidence="1">Condensation domain-containing protein</fullName>
    </recommendedName>
</protein>
<feature type="non-terminal residue" evidence="2">
    <location>
        <position position="1"/>
    </location>
</feature>
<feature type="domain" description="Condensation" evidence="1">
    <location>
        <begin position="9"/>
        <end position="99"/>
    </location>
</feature>
<accession>A0A3S3B0A4</accession>
<organism evidence="2 3">
    <name type="scientific">Rhodococcus spongiicola</name>
    <dbReference type="NCBI Taxonomy" id="2487352"/>
    <lineage>
        <taxon>Bacteria</taxon>
        <taxon>Bacillati</taxon>
        <taxon>Actinomycetota</taxon>
        <taxon>Actinomycetes</taxon>
        <taxon>Mycobacteriales</taxon>
        <taxon>Nocardiaceae</taxon>
        <taxon>Rhodococcus</taxon>
    </lineage>
</organism>
<sequence length="99" mass="10631">VPGWAPLAVQYADYALWQREVLGSEDDPESVIARQVEYWKQALAGLPEQLDLPADRPRPVVASHAGASFGFTLEEGLTGRVEALAKAQGATAFMVVHAA</sequence>
<dbReference type="Pfam" id="PF00668">
    <property type="entry name" value="Condensation"/>
    <property type="match status" value="1"/>
</dbReference>
<evidence type="ECO:0000313" key="2">
    <source>
        <dbReference type="EMBL" id="RVW00063.1"/>
    </source>
</evidence>
<dbReference type="GO" id="GO:0008610">
    <property type="term" value="P:lipid biosynthetic process"/>
    <property type="evidence" value="ECO:0007669"/>
    <property type="project" value="UniProtKB-ARBA"/>
</dbReference>
<dbReference type="GO" id="GO:0003824">
    <property type="term" value="F:catalytic activity"/>
    <property type="evidence" value="ECO:0007669"/>
    <property type="project" value="InterPro"/>
</dbReference>
<proteinExistence type="predicted"/>
<name>A0A3S3B0A4_9NOCA</name>
<dbReference type="Proteomes" id="UP000284333">
    <property type="component" value="Unassembled WGS sequence"/>
</dbReference>
<dbReference type="EMBL" id="RKLN01000023">
    <property type="protein sequence ID" value="RVW00063.1"/>
    <property type="molecule type" value="Genomic_DNA"/>
</dbReference>
<dbReference type="Gene3D" id="3.30.559.30">
    <property type="entry name" value="Nonribosomal peptide synthetase, condensation domain"/>
    <property type="match status" value="1"/>
</dbReference>
<dbReference type="SUPFAM" id="SSF52777">
    <property type="entry name" value="CoA-dependent acyltransferases"/>
    <property type="match status" value="1"/>
</dbReference>
<feature type="non-terminal residue" evidence="2">
    <location>
        <position position="99"/>
    </location>
</feature>
<keyword evidence="3" id="KW-1185">Reference proteome</keyword>
<dbReference type="RefSeq" id="WP_164874183.1">
    <property type="nucleotide sequence ID" value="NZ_RKLN01000023.1"/>
</dbReference>
<reference evidence="2 3" key="1">
    <citation type="submission" date="2018-11" db="EMBL/GenBank/DDBJ databases">
        <title>Rhodococcus spongicola sp. nov. and Rhodococcus xishaensis sp. nov. from marine sponges.</title>
        <authorList>
            <person name="Li L."/>
            <person name="Lin H.W."/>
        </authorList>
    </citation>
    <scope>NUCLEOTIDE SEQUENCE [LARGE SCALE GENOMIC DNA]</scope>
    <source>
        <strain evidence="2 3">LHW50502</strain>
    </source>
</reference>
<evidence type="ECO:0000259" key="1">
    <source>
        <dbReference type="Pfam" id="PF00668"/>
    </source>
</evidence>
<evidence type="ECO:0000313" key="3">
    <source>
        <dbReference type="Proteomes" id="UP000284333"/>
    </source>
</evidence>
<dbReference type="InterPro" id="IPR023213">
    <property type="entry name" value="CAT-like_dom_sf"/>
</dbReference>
<comment type="caution">
    <text evidence="2">The sequence shown here is derived from an EMBL/GenBank/DDBJ whole genome shotgun (WGS) entry which is preliminary data.</text>
</comment>
<dbReference type="Gene3D" id="3.30.559.10">
    <property type="entry name" value="Chloramphenicol acetyltransferase-like domain"/>
    <property type="match status" value="1"/>
</dbReference>
<dbReference type="InterPro" id="IPR001242">
    <property type="entry name" value="Condensation_dom"/>
</dbReference>
<gene>
    <name evidence="2" type="ORF">EF834_18150</name>
</gene>
<dbReference type="AlphaFoldDB" id="A0A3S3B0A4"/>